<dbReference type="EMBL" id="MGFT01000018">
    <property type="protein sequence ID" value="OGM11554.1"/>
    <property type="molecule type" value="Genomic_DNA"/>
</dbReference>
<dbReference type="GO" id="GO:0004252">
    <property type="term" value="F:serine-type endopeptidase activity"/>
    <property type="evidence" value="ECO:0007669"/>
    <property type="project" value="InterPro"/>
</dbReference>
<evidence type="ECO:0000313" key="3">
    <source>
        <dbReference type="EMBL" id="OGM11554.1"/>
    </source>
</evidence>
<gene>
    <name evidence="3" type="ORF">A2W13_02305</name>
</gene>
<reference evidence="3 4" key="1">
    <citation type="journal article" date="2016" name="Nat. Commun.">
        <title>Thousands of microbial genomes shed light on interconnected biogeochemical processes in an aquifer system.</title>
        <authorList>
            <person name="Anantharaman K."/>
            <person name="Brown C.T."/>
            <person name="Hug L.A."/>
            <person name="Sharon I."/>
            <person name="Castelle C.J."/>
            <person name="Probst A.J."/>
            <person name="Thomas B.C."/>
            <person name="Singh A."/>
            <person name="Wilkins M.J."/>
            <person name="Karaoz U."/>
            <person name="Brodie E.L."/>
            <person name="Williams K.H."/>
            <person name="Hubbard S.S."/>
            <person name="Banfield J.F."/>
        </authorList>
    </citation>
    <scope>NUCLEOTIDE SEQUENCE [LARGE SCALE GENOMIC DNA]</scope>
</reference>
<name>A0A1F7X952_9BACT</name>
<accession>A0A1F7X952</accession>
<sequence length="312" mass="34663">MEGEGGLEELDFPLTIKSLKDGSYPGSDIIIEQTLEDGSNYSQYIASYKSEGLKIYALLTVPNGTPPGGSEGGWPVIVFNHGYIPPSEYRTTERYVSYINGFARNGYIVFKPDLRGHGNSEGEPVGAYGSNSYTIDVLNAVSSIKKYSQADPNRIGMWGHSMGGFITLRSMVVSKDIKAGVIWAGVVGSYPDLLNNWRRRNTTPPPGIPSNRRRWREELTQKFGDPSQNPEFWNSISANSYLQDISGPIQLHHGTADASVPLEFSQKLVSQLTDKGKAVELYIYQGDNHNLANNFNQAMDRSVEFFDKYLKN</sequence>
<organism evidence="3 4">
    <name type="scientific">Candidatus Woesebacteria bacterium RBG_16_36_11</name>
    <dbReference type="NCBI Taxonomy" id="1802481"/>
    <lineage>
        <taxon>Bacteria</taxon>
        <taxon>Candidatus Woeseibacteriota</taxon>
    </lineage>
</organism>
<dbReference type="InterPro" id="IPR050261">
    <property type="entry name" value="FrsA_esterase"/>
</dbReference>
<dbReference type="SUPFAM" id="SSF53474">
    <property type="entry name" value="alpha/beta-Hydrolases"/>
    <property type="match status" value="1"/>
</dbReference>
<dbReference type="PANTHER" id="PTHR22946">
    <property type="entry name" value="DIENELACTONE HYDROLASE DOMAIN-CONTAINING PROTEIN-RELATED"/>
    <property type="match status" value="1"/>
</dbReference>
<dbReference type="Pfam" id="PF00326">
    <property type="entry name" value="Peptidase_S9"/>
    <property type="match status" value="1"/>
</dbReference>
<evidence type="ECO:0000256" key="1">
    <source>
        <dbReference type="ARBA" id="ARBA00022801"/>
    </source>
</evidence>
<dbReference type="InterPro" id="IPR001375">
    <property type="entry name" value="Peptidase_S9_cat"/>
</dbReference>
<dbReference type="GO" id="GO:0006508">
    <property type="term" value="P:proteolysis"/>
    <property type="evidence" value="ECO:0007669"/>
    <property type="project" value="InterPro"/>
</dbReference>
<dbReference type="PANTHER" id="PTHR22946:SF9">
    <property type="entry name" value="POLYKETIDE TRANSFERASE AF380"/>
    <property type="match status" value="1"/>
</dbReference>
<comment type="caution">
    <text evidence="3">The sequence shown here is derived from an EMBL/GenBank/DDBJ whole genome shotgun (WGS) entry which is preliminary data.</text>
</comment>
<keyword evidence="1" id="KW-0378">Hydrolase</keyword>
<evidence type="ECO:0000259" key="2">
    <source>
        <dbReference type="Pfam" id="PF00326"/>
    </source>
</evidence>
<dbReference type="GO" id="GO:0052689">
    <property type="term" value="F:carboxylic ester hydrolase activity"/>
    <property type="evidence" value="ECO:0007669"/>
    <property type="project" value="UniProtKB-ARBA"/>
</dbReference>
<dbReference type="InterPro" id="IPR029058">
    <property type="entry name" value="AB_hydrolase_fold"/>
</dbReference>
<protein>
    <submittedName>
        <fullName evidence="3">Peptidase</fullName>
    </submittedName>
</protein>
<evidence type="ECO:0000313" key="4">
    <source>
        <dbReference type="Proteomes" id="UP000178533"/>
    </source>
</evidence>
<dbReference type="InterPro" id="IPR002471">
    <property type="entry name" value="Pept_S9_AS"/>
</dbReference>
<dbReference type="PROSITE" id="PS00708">
    <property type="entry name" value="PRO_ENDOPEP_SER"/>
    <property type="match status" value="1"/>
</dbReference>
<dbReference type="STRING" id="1802481.A2W13_02305"/>
<dbReference type="AlphaFoldDB" id="A0A1F7X952"/>
<dbReference type="Proteomes" id="UP000178533">
    <property type="component" value="Unassembled WGS sequence"/>
</dbReference>
<dbReference type="Gene3D" id="3.40.50.1820">
    <property type="entry name" value="alpha/beta hydrolase"/>
    <property type="match status" value="1"/>
</dbReference>
<proteinExistence type="predicted"/>
<feature type="domain" description="Peptidase S9 prolyl oligopeptidase catalytic" evidence="2">
    <location>
        <begin position="102"/>
        <end position="311"/>
    </location>
</feature>